<dbReference type="Proteomes" id="UP000526196">
    <property type="component" value="Unassembled WGS sequence"/>
</dbReference>
<keyword evidence="1" id="KW-1133">Transmembrane helix</keyword>
<dbReference type="AlphaFoldDB" id="A0A7K4NQ40"/>
<proteinExistence type="predicted"/>
<evidence type="ECO:0000256" key="1">
    <source>
        <dbReference type="SAM" id="Phobius"/>
    </source>
</evidence>
<keyword evidence="1" id="KW-0472">Membrane</keyword>
<evidence type="ECO:0000313" key="3">
    <source>
        <dbReference type="EMBL" id="NWK05115.1"/>
    </source>
</evidence>
<feature type="domain" description="DUF6438" evidence="2">
    <location>
        <begin position="69"/>
        <end position="171"/>
    </location>
</feature>
<dbReference type="InterPro" id="IPR045497">
    <property type="entry name" value="DUF6438"/>
</dbReference>
<accession>A0A7K4NQ40</accession>
<comment type="caution">
    <text evidence="3">The sequence shown here is derived from an EMBL/GenBank/DDBJ whole genome shotgun (WGS) entry which is preliminary data.</text>
</comment>
<sequence>MVKPIILAIGSIPVILAILIVIPMVTMEEIPISAINPNDKIQIEFTKHDLRIVSFGVTDKTIADNTQVLTIENDGTVQYTEIRDGVNKSQFTSSISNEQLQKLTAMIKETGFMSIPKESFPIKDDVESYTKFTIKITLNDAKTQIFWPEQDATEKFIPPIVTMLESELEDIINQIRE</sequence>
<gene>
    <name evidence="3" type="ORF">HX833_03365</name>
</gene>
<dbReference type="Pfam" id="PF20033">
    <property type="entry name" value="DUF6438"/>
    <property type="match status" value="1"/>
</dbReference>
<protein>
    <recommendedName>
        <fullName evidence="2">DUF6438 domain-containing protein</fullName>
    </recommendedName>
</protein>
<evidence type="ECO:0000313" key="4">
    <source>
        <dbReference type="Proteomes" id="UP000526196"/>
    </source>
</evidence>
<reference evidence="3 4" key="1">
    <citation type="journal article" date="2019" name="Environ. Microbiol.">
        <title>Genomics insights into ecotype formation of ammonia-oxidizing archaea in the deep ocean.</title>
        <authorList>
            <person name="Wang Y."/>
            <person name="Huang J.M."/>
            <person name="Cui G.J."/>
            <person name="Nunoura T."/>
            <person name="Takaki Y."/>
            <person name="Li W.L."/>
            <person name="Li J."/>
            <person name="Gao Z.M."/>
            <person name="Takai K."/>
            <person name="Zhang A.Q."/>
            <person name="Stepanauskas R."/>
        </authorList>
    </citation>
    <scope>NUCLEOTIDE SEQUENCE [LARGE SCALE GENOMIC DNA]</scope>
    <source>
        <strain evidence="3 4">F20</strain>
    </source>
</reference>
<evidence type="ECO:0000259" key="2">
    <source>
        <dbReference type="Pfam" id="PF20033"/>
    </source>
</evidence>
<feature type="transmembrane region" description="Helical" evidence="1">
    <location>
        <begin position="6"/>
        <end position="25"/>
    </location>
</feature>
<dbReference type="EMBL" id="JACASX010000003">
    <property type="protein sequence ID" value="NWK05115.1"/>
    <property type="molecule type" value="Genomic_DNA"/>
</dbReference>
<name>A0A7K4NQ40_9ARCH</name>
<keyword evidence="1" id="KW-0812">Transmembrane</keyword>
<organism evidence="3 4">
    <name type="scientific">Marine Group I thaumarchaeote</name>
    <dbReference type="NCBI Taxonomy" id="2511932"/>
    <lineage>
        <taxon>Archaea</taxon>
        <taxon>Nitrososphaerota</taxon>
        <taxon>Marine Group I</taxon>
    </lineage>
</organism>